<dbReference type="PANTHER" id="PTHR47534">
    <property type="entry name" value="YALI0E05731P"/>
    <property type="match status" value="1"/>
</dbReference>
<comment type="caution">
    <text evidence="2">The sequence shown here is derived from an EMBL/GenBank/DDBJ whole genome shotgun (WGS) entry which is preliminary data.</text>
</comment>
<organism evidence="2 3">
    <name type="scientific">Marasmiellus scandens</name>
    <dbReference type="NCBI Taxonomy" id="2682957"/>
    <lineage>
        <taxon>Eukaryota</taxon>
        <taxon>Fungi</taxon>
        <taxon>Dikarya</taxon>
        <taxon>Basidiomycota</taxon>
        <taxon>Agaricomycotina</taxon>
        <taxon>Agaricomycetes</taxon>
        <taxon>Agaricomycetidae</taxon>
        <taxon>Agaricales</taxon>
        <taxon>Marasmiineae</taxon>
        <taxon>Omphalotaceae</taxon>
        <taxon>Marasmiellus</taxon>
    </lineage>
</organism>
<dbReference type="EMBL" id="JBANRG010000031">
    <property type="protein sequence ID" value="KAK7451291.1"/>
    <property type="molecule type" value="Genomic_DNA"/>
</dbReference>
<reference evidence="2 3" key="1">
    <citation type="submission" date="2024-01" db="EMBL/GenBank/DDBJ databases">
        <title>A draft genome for the cacao thread blight pathogen Marasmiellus scandens.</title>
        <authorList>
            <person name="Baruah I.K."/>
            <person name="Leung J."/>
            <person name="Bukari Y."/>
            <person name="Amoako-Attah I."/>
            <person name="Meinhardt L.W."/>
            <person name="Bailey B.A."/>
            <person name="Cohen S.P."/>
        </authorList>
    </citation>
    <scope>NUCLEOTIDE SEQUENCE [LARGE SCALE GENOMIC DNA]</scope>
    <source>
        <strain evidence="2 3">GH-19</strain>
    </source>
</reference>
<evidence type="ECO:0008006" key="4">
    <source>
        <dbReference type="Google" id="ProtNLM"/>
    </source>
</evidence>
<accession>A0ABR1J5T2</accession>
<proteinExistence type="predicted"/>
<keyword evidence="1" id="KW-0560">Oxidoreductase</keyword>
<dbReference type="InterPro" id="IPR036291">
    <property type="entry name" value="NAD(P)-bd_dom_sf"/>
</dbReference>
<dbReference type="InterPro" id="IPR052228">
    <property type="entry name" value="Sec_Metab_Biosynth_Oxidored"/>
</dbReference>
<name>A0ABR1J5T2_9AGAR</name>
<dbReference type="Pfam" id="PF00106">
    <property type="entry name" value="adh_short"/>
    <property type="match status" value="1"/>
</dbReference>
<sequence length="341" mass="37269">MPFGLSTRTVAATVVIALSSAIYYHKSQMPSLSSIRASNASILGSISYVPTAVFVGGTSGIGQGIAEAFADHTKGNARIFIVGRNKAAAESIISRFPKPSSPNAKFEFVECDASSMKNIQKATTELQDKHGVDKVNFLVMSQGYFTTAGYTETEEGLDRKLAVHYYSRYKFIETLLPTLLKAKEEGEDAKVLSVFSAGKGGNINRDDLGLKKTYSGWNAAMQAPTYNDLMLEEFAARNPTLTLGHAYPGGVRSNIGNAKDSPLWMKVSTKLIIGLSYPFMVSIRQCGEYLLHGMLDTMKTPGAWRINNDGSDIGKTRYFGSEEDRKAVWEHTVEVTKVKQT</sequence>
<dbReference type="SUPFAM" id="SSF51735">
    <property type="entry name" value="NAD(P)-binding Rossmann-fold domains"/>
    <property type="match status" value="1"/>
</dbReference>
<evidence type="ECO:0000313" key="3">
    <source>
        <dbReference type="Proteomes" id="UP001498398"/>
    </source>
</evidence>
<protein>
    <recommendedName>
        <fullName evidence="4">NAD(P)-binding protein</fullName>
    </recommendedName>
</protein>
<keyword evidence="3" id="KW-1185">Reference proteome</keyword>
<gene>
    <name evidence="2" type="ORF">VKT23_012631</name>
</gene>
<evidence type="ECO:0000256" key="1">
    <source>
        <dbReference type="ARBA" id="ARBA00023002"/>
    </source>
</evidence>
<dbReference type="PANTHER" id="PTHR47534:SF3">
    <property type="entry name" value="ALCOHOL DEHYDROGENASE-LIKE C-TERMINAL DOMAIN-CONTAINING PROTEIN"/>
    <property type="match status" value="1"/>
</dbReference>
<evidence type="ECO:0000313" key="2">
    <source>
        <dbReference type="EMBL" id="KAK7451291.1"/>
    </source>
</evidence>
<dbReference type="InterPro" id="IPR002347">
    <property type="entry name" value="SDR_fam"/>
</dbReference>
<dbReference type="Proteomes" id="UP001498398">
    <property type="component" value="Unassembled WGS sequence"/>
</dbReference>
<dbReference type="Gene3D" id="3.40.50.720">
    <property type="entry name" value="NAD(P)-binding Rossmann-like Domain"/>
    <property type="match status" value="1"/>
</dbReference>